<proteinExistence type="predicted"/>
<name>A0A8S1NH74_PARPR</name>
<reference evidence="1" key="1">
    <citation type="submission" date="2021-01" db="EMBL/GenBank/DDBJ databases">
        <authorList>
            <consortium name="Genoscope - CEA"/>
            <person name="William W."/>
        </authorList>
    </citation>
    <scope>NUCLEOTIDE SEQUENCE</scope>
</reference>
<dbReference type="EMBL" id="CAJJDM010000092">
    <property type="protein sequence ID" value="CAD8092088.1"/>
    <property type="molecule type" value="Genomic_DNA"/>
</dbReference>
<comment type="caution">
    <text evidence="1">The sequence shown here is derived from an EMBL/GenBank/DDBJ whole genome shotgun (WGS) entry which is preliminary data.</text>
</comment>
<evidence type="ECO:0000313" key="2">
    <source>
        <dbReference type="Proteomes" id="UP000688137"/>
    </source>
</evidence>
<accession>A0A8S1NH74</accession>
<keyword evidence="2" id="KW-1185">Reference proteome</keyword>
<sequence length="124" mass="14749">MKKKIQSFKIMNKFVYIILGCLVLTLLTQFFQLNYRVFMANLCLMSTTKLLKLNFKCIINYQMKCNILLYHDGIRSASKVIIKYSLIKQLNIPQSYENIANCINNEYMKENPKIRIQESSHYYN</sequence>
<dbReference type="AlphaFoldDB" id="A0A8S1NH74"/>
<organism evidence="1 2">
    <name type="scientific">Paramecium primaurelia</name>
    <dbReference type="NCBI Taxonomy" id="5886"/>
    <lineage>
        <taxon>Eukaryota</taxon>
        <taxon>Sar</taxon>
        <taxon>Alveolata</taxon>
        <taxon>Ciliophora</taxon>
        <taxon>Intramacronucleata</taxon>
        <taxon>Oligohymenophorea</taxon>
        <taxon>Peniculida</taxon>
        <taxon>Parameciidae</taxon>
        <taxon>Paramecium</taxon>
    </lineage>
</organism>
<dbReference type="Proteomes" id="UP000688137">
    <property type="component" value="Unassembled WGS sequence"/>
</dbReference>
<gene>
    <name evidence="1" type="ORF">PPRIM_AZ9-3.1.T0890216</name>
</gene>
<evidence type="ECO:0000313" key="1">
    <source>
        <dbReference type="EMBL" id="CAD8092088.1"/>
    </source>
</evidence>
<protein>
    <submittedName>
        <fullName evidence="1">Uncharacterized protein</fullName>
    </submittedName>
</protein>